<dbReference type="AlphaFoldDB" id="A0AAD7FSW1"/>
<reference evidence="1" key="1">
    <citation type="submission" date="2023-03" db="EMBL/GenBank/DDBJ databases">
        <title>Massive genome expansion in bonnet fungi (Mycena s.s.) driven by repeated elements and novel gene families across ecological guilds.</title>
        <authorList>
            <consortium name="Lawrence Berkeley National Laboratory"/>
            <person name="Harder C.B."/>
            <person name="Miyauchi S."/>
            <person name="Viragh M."/>
            <person name="Kuo A."/>
            <person name="Thoen E."/>
            <person name="Andreopoulos B."/>
            <person name="Lu D."/>
            <person name="Skrede I."/>
            <person name="Drula E."/>
            <person name="Henrissat B."/>
            <person name="Morin E."/>
            <person name="Kohler A."/>
            <person name="Barry K."/>
            <person name="LaButti K."/>
            <person name="Morin E."/>
            <person name="Salamov A."/>
            <person name="Lipzen A."/>
            <person name="Mereny Z."/>
            <person name="Hegedus B."/>
            <person name="Baldrian P."/>
            <person name="Stursova M."/>
            <person name="Weitz H."/>
            <person name="Taylor A."/>
            <person name="Grigoriev I.V."/>
            <person name="Nagy L.G."/>
            <person name="Martin F."/>
            <person name="Kauserud H."/>
        </authorList>
    </citation>
    <scope>NUCLEOTIDE SEQUENCE</scope>
    <source>
        <strain evidence="1">9284</strain>
    </source>
</reference>
<dbReference type="EMBL" id="JARKIF010000006">
    <property type="protein sequence ID" value="KAJ7636389.1"/>
    <property type="molecule type" value="Genomic_DNA"/>
</dbReference>
<gene>
    <name evidence="1" type="ORF">FB45DRAFT_1001518</name>
</gene>
<dbReference type="Proteomes" id="UP001221142">
    <property type="component" value="Unassembled WGS sequence"/>
</dbReference>
<evidence type="ECO:0000313" key="2">
    <source>
        <dbReference type="Proteomes" id="UP001221142"/>
    </source>
</evidence>
<evidence type="ECO:0000313" key="1">
    <source>
        <dbReference type="EMBL" id="KAJ7636389.1"/>
    </source>
</evidence>
<protein>
    <submittedName>
        <fullName evidence="1">Uncharacterized protein</fullName>
    </submittedName>
</protein>
<comment type="caution">
    <text evidence="1">The sequence shown here is derived from an EMBL/GenBank/DDBJ whole genome shotgun (WGS) entry which is preliminary data.</text>
</comment>
<accession>A0AAD7FSW1</accession>
<organism evidence="1 2">
    <name type="scientific">Roridomyces roridus</name>
    <dbReference type="NCBI Taxonomy" id="1738132"/>
    <lineage>
        <taxon>Eukaryota</taxon>
        <taxon>Fungi</taxon>
        <taxon>Dikarya</taxon>
        <taxon>Basidiomycota</taxon>
        <taxon>Agaricomycotina</taxon>
        <taxon>Agaricomycetes</taxon>
        <taxon>Agaricomycetidae</taxon>
        <taxon>Agaricales</taxon>
        <taxon>Marasmiineae</taxon>
        <taxon>Mycenaceae</taxon>
        <taxon>Roridomyces</taxon>
    </lineage>
</organism>
<sequence length="240" mass="27276">MKCRRSQARNQTRSQVRNPFWTNSLRQTENATIPTIIRSCPQNFGNCPLELRGRWNLEVVVKPAPRFDFGFCYRAEYPTHWLRSGVHVAGQPFIVHCPASSSSTEDPGTHPDCNPSYYRRDSETDDFADTYRPGCPAESLILYNVVEMANLLYPQLWKRLAYVLLPPPAPFQRVLPEFFRSHMAAILRRTLESGRLRVFHTVAKEIGPPGDAGDVLYGPLPLDNAERTVPFQSVLLGCDL</sequence>
<name>A0AAD7FSW1_9AGAR</name>
<keyword evidence="2" id="KW-1185">Reference proteome</keyword>
<proteinExistence type="predicted"/>